<dbReference type="InterPro" id="IPR001772">
    <property type="entry name" value="KA1_dom"/>
</dbReference>
<dbReference type="Proteomes" id="UP001166674">
    <property type="component" value="Unassembled WGS sequence"/>
</dbReference>
<evidence type="ECO:0000256" key="4">
    <source>
        <dbReference type="ARBA" id="ARBA00022741"/>
    </source>
</evidence>
<protein>
    <recommendedName>
        <fullName evidence="1">non-specific serine/threonine protein kinase</fullName>
        <ecNumber evidence="1">2.7.11.1</ecNumber>
    </recommendedName>
</protein>
<evidence type="ECO:0000256" key="8">
    <source>
        <dbReference type="ARBA" id="ARBA00048679"/>
    </source>
</evidence>
<dbReference type="SUPFAM" id="SSF103243">
    <property type="entry name" value="KA1-like"/>
    <property type="match status" value="1"/>
</dbReference>
<accession>A0AA41MPQ2</accession>
<dbReference type="PROSITE" id="PS50032">
    <property type="entry name" value="KA1"/>
    <property type="match status" value="1"/>
</dbReference>
<sequence length="84" mass="9911">MDPSDMLQEILEMLDANGCYQEQRDHLLYFCVQGNEHSENLVHWDRKMCKLPRLPLSGIRFKRISETFIVFKNIASKIANELKL</sequence>
<evidence type="ECO:0000256" key="6">
    <source>
        <dbReference type="ARBA" id="ARBA00022840"/>
    </source>
</evidence>
<evidence type="ECO:0000256" key="2">
    <source>
        <dbReference type="ARBA" id="ARBA00022527"/>
    </source>
</evidence>
<reference evidence="10" key="1">
    <citation type="submission" date="2020-03" db="EMBL/GenBank/DDBJ databases">
        <title>Studies in the Genomics of Life Span.</title>
        <authorList>
            <person name="Glass D."/>
        </authorList>
    </citation>
    <scope>NUCLEOTIDE SEQUENCE</scope>
    <source>
        <strain evidence="10">SUZIE</strain>
        <tissue evidence="10">Muscle</tissue>
    </source>
</reference>
<dbReference type="EC" id="2.7.11.1" evidence="1"/>
<evidence type="ECO:0000259" key="9">
    <source>
        <dbReference type="PROSITE" id="PS50032"/>
    </source>
</evidence>
<organism evidence="10 11">
    <name type="scientific">Sciurus carolinensis</name>
    <name type="common">Eastern gray squirrel</name>
    <dbReference type="NCBI Taxonomy" id="30640"/>
    <lineage>
        <taxon>Eukaryota</taxon>
        <taxon>Metazoa</taxon>
        <taxon>Chordata</taxon>
        <taxon>Craniata</taxon>
        <taxon>Vertebrata</taxon>
        <taxon>Euteleostomi</taxon>
        <taxon>Mammalia</taxon>
        <taxon>Eutheria</taxon>
        <taxon>Euarchontoglires</taxon>
        <taxon>Glires</taxon>
        <taxon>Rodentia</taxon>
        <taxon>Sciuromorpha</taxon>
        <taxon>Sciuridae</taxon>
        <taxon>Sciurinae</taxon>
        <taxon>Sciurini</taxon>
        <taxon>Sciurus</taxon>
    </lineage>
</organism>
<feature type="domain" description="KA1" evidence="9">
    <location>
        <begin position="35"/>
        <end position="84"/>
    </location>
</feature>
<keyword evidence="5 10" id="KW-0418">Kinase</keyword>
<evidence type="ECO:0000313" key="11">
    <source>
        <dbReference type="Proteomes" id="UP001166674"/>
    </source>
</evidence>
<comment type="catalytic activity">
    <reaction evidence="8">
        <text>L-seryl-[protein] + ATP = O-phospho-L-seryl-[protein] + ADP + H(+)</text>
        <dbReference type="Rhea" id="RHEA:17989"/>
        <dbReference type="Rhea" id="RHEA-COMP:9863"/>
        <dbReference type="Rhea" id="RHEA-COMP:11604"/>
        <dbReference type="ChEBI" id="CHEBI:15378"/>
        <dbReference type="ChEBI" id="CHEBI:29999"/>
        <dbReference type="ChEBI" id="CHEBI:30616"/>
        <dbReference type="ChEBI" id="CHEBI:83421"/>
        <dbReference type="ChEBI" id="CHEBI:456216"/>
        <dbReference type="EC" id="2.7.11.1"/>
    </reaction>
</comment>
<dbReference type="InterPro" id="IPR028375">
    <property type="entry name" value="KA1/Ssp2_C"/>
</dbReference>
<evidence type="ECO:0000256" key="7">
    <source>
        <dbReference type="ARBA" id="ARBA00047899"/>
    </source>
</evidence>
<dbReference type="GO" id="GO:0005524">
    <property type="term" value="F:ATP binding"/>
    <property type="evidence" value="ECO:0007669"/>
    <property type="project" value="UniProtKB-KW"/>
</dbReference>
<gene>
    <name evidence="10" type="ORF">SUZIE_135095</name>
</gene>
<name>A0AA41MPQ2_SCICA</name>
<evidence type="ECO:0000256" key="5">
    <source>
        <dbReference type="ARBA" id="ARBA00022777"/>
    </source>
</evidence>
<keyword evidence="4" id="KW-0547">Nucleotide-binding</keyword>
<dbReference type="GO" id="GO:0004674">
    <property type="term" value="F:protein serine/threonine kinase activity"/>
    <property type="evidence" value="ECO:0007669"/>
    <property type="project" value="UniProtKB-KW"/>
</dbReference>
<keyword evidence="2" id="KW-0723">Serine/threonine-protein kinase</keyword>
<comment type="catalytic activity">
    <reaction evidence="7">
        <text>L-threonyl-[protein] + ATP = O-phospho-L-threonyl-[protein] + ADP + H(+)</text>
        <dbReference type="Rhea" id="RHEA:46608"/>
        <dbReference type="Rhea" id="RHEA-COMP:11060"/>
        <dbReference type="Rhea" id="RHEA-COMP:11605"/>
        <dbReference type="ChEBI" id="CHEBI:15378"/>
        <dbReference type="ChEBI" id="CHEBI:30013"/>
        <dbReference type="ChEBI" id="CHEBI:30616"/>
        <dbReference type="ChEBI" id="CHEBI:61977"/>
        <dbReference type="ChEBI" id="CHEBI:456216"/>
        <dbReference type="EC" id="2.7.11.1"/>
    </reaction>
</comment>
<evidence type="ECO:0000256" key="3">
    <source>
        <dbReference type="ARBA" id="ARBA00022679"/>
    </source>
</evidence>
<comment type="caution">
    <text evidence="10">The sequence shown here is derived from an EMBL/GenBank/DDBJ whole genome shotgun (WGS) entry which is preliminary data.</text>
</comment>
<keyword evidence="6" id="KW-0067">ATP-binding</keyword>
<proteinExistence type="predicted"/>
<keyword evidence="3" id="KW-0808">Transferase</keyword>
<dbReference type="Gene3D" id="3.30.310.80">
    <property type="entry name" value="Kinase associated domain 1, KA1"/>
    <property type="match status" value="1"/>
</dbReference>
<evidence type="ECO:0000256" key="1">
    <source>
        <dbReference type="ARBA" id="ARBA00012513"/>
    </source>
</evidence>
<dbReference type="Pfam" id="PF02149">
    <property type="entry name" value="KA1"/>
    <property type="match status" value="1"/>
</dbReference>
<evidence type="ECO:0000313" key="10">
    <source>
        <dbReference type="EMBL" id="MBZ3875869.1"/>
    </source>
</evidence>
<keyword evidence="11" id="KW-1185">Reference proteome</keyword>
<dbReference type="EMBL" id="JAATJV010260393">
    <property type="protein sequence ID" value="MBZ3875869.1"/>
    <property type="molecule type" value="Genomic_DNA"/>
</dbReference>
<dbReference type="AlphaFoldDB" id="A0AA41MPQ2"/>